<evidence type="ECO:0000256" key="4">
    <source>
        <dbReference type="ARBA" id="ARBA00022692"/>
    </source>
</evidence>
<proteinExistence type="inferred from homology"/>
<evidence type="ECO:0000256" key="3">
    <source>
        <dbReference type="ARBA" id="ARBA00007710"/>
    </source>
</evidence>
<reference evidence="9 10" key="1">
    <citation type="submission" date="2016-03" db="EMBL/GenBank/DDBJ databases">
        <title>EvidentialGene: Evidence-directed Construction of Genes on Genomes.</title>
        <authorList>
            <person name="Gilbert D.G."/>
            <person name="Choi J.-H."/>
            <person name="Mockaitis K."/>
            <person name="Colbourne J."/>
            <person name="Pfrender M."/>
        </authorList>
    </citation>
    <scope>NUCLEOTIDE SEQUENCE [LARGE SCALE GENOMIC DNA]</scope>
    <source>
        <strain evidence="9 10">Xinb3</strain>
        <tissue evidence="9">Complete organism</tissue>
    </source>
</reference>
<keyword evidence="6" id="KW-1133">Transmembrane helix</keyword>
<dbReference type="STRING" id="35525.A0A162CNJ4"/>
<comment type="similarity">
    <text evidence="3">Belongs to the NIP3 family.</text>
</comment>
<dbReference type="PANTHER" id="PTHR15186">
    <property type="entry name" value="RE48077P"/>
    <property type="match status" value="1"/>
</dbReference>
<evidence type="ECO:0000256" key="6">
    <source>
        <dbReference type="ARBA" id="ARBA00022989"/>
    </source>
</evidence>
<dbReference type="Pfam" id="PF06553">
    <property type="entry name" value="BNIP3"/>
    <property type="match status" value="1"/>
</dbReference>
<dbReference type="AlphaFoldDB" id="A0A162CNJ4"/>
<dbReference type="GO" id="GO:0097345">
    <property type="term" value="P:mitochondrial outer membrane permeabilization"/>
    <property type="evidence" value="ECO:0007669"/>
    <property type="project" value="TreeGrafter"/>
</dbReference>
<evidence type="ECO:0000313" key="9">
    <source>
        <dbReference type="EMBL" id="KZS14996.1"/>
    </source>
</evidence>
<dbReference type="InterPro" id="IPR010548">
    <property type="entry name" value="BNIP3"/>
</dbReference>
<dbReference type="GO" id="GO:0005741">
    <property type="term" value="C:mitochondrial outer membrane"/>
    <property type="evidence" value="ECO:0007669"/>
    <property type="project" value="TreeGrafter"/>
</dbReference>
<dbReference type="Proteomes" id="UP000076858">
    <property type="component" value="Unassembled WGS sequence"/>
</dbReference>
<comment type="caution">
    <text evidence="9">The sequence shown here is derived from an EMBL/GenBank/DDBJ whole genome shotgun (WGS) entry which is preliminary data.</text>
</comment>
<organism evidence="9 10">
    <name type="scientific">Daphnia magna</name>
    <dbReference type="NCBI Taxonomy" id="35525"/>
    <lineage>
        <taxon>Eukaryota</taxon>
        <taxon>Metazoa</taxon>
        <taxon>Ecdysozoa</taxon>
        <taxon>Arthropoda</taxon>
        <taxon>Crustacea</taxon>
        <taxon>Branchiopoda</taxon>
        <taxon>Diplostraca</taxon>
        <taxon>Cladocera</taxon>
        <taxon>Anomopoda</taxon>
        <taxon>Daphniidae</taxon>
        <taxon>Daphnia</taxon>
    </lineage>
</organism>
<accession>A0A162CNJ4</accession>
<keyword evidence="5" id="KW-0053">Apoptosis</keyword>
<dbReference type="EMBL" id="LRGB01000930">
    <property type="protein sequence ID" value="KZS14996.1"/>
    <property type="molecule type" value="Genomic_DNA"/>
</dbReference>
<name>A0A162CNJ4_9CRUS</name>
<sequence length="203" mass="22619">MASLRLLAEDGPVLGEIVAESWVEVSEQPTSPTPGRPTHLPHGPDDYLRLLREAQRDSNQSSALVSLASTRKNSPHSSPKSPPNSPNTEPAGEGEELKGFYINYCTKEGTSLENDTDWVWDWSSRPEQQAPKEWKFVHPEGRIPLKKPYGYSIRFAKVGGTSVFSRQVLYTMVITNLVTLLLGTGIGFWLSRRSNDVLQLNLD</sequence>
<comment type="subcellular location">
    <subcellularLocation>
        <location evidence="1">Membrane</location>
        <topology evidence="1">Single-pass membrane protein</topology>
    </subcellularLocation>
    <subcellularLocation>
        <location evidence="2">Mitochondrion membrane</location>
    </subcellularLocation>
</comment>
<dbReference type="PANTHER" id="PTHR15186:SF5">
    <property type="entry name" value="BNIP3, ISOFORM A"/>
    <property type="match status" value="1"/>
</dbReference>
<evidence type="ECO:0000256" key="2">
    <source>
        <dbReference type="ARBA" id="ARBA00004325"/>
    </source>
</evidence>
<evidence type="ECO:0000256" key="7">
    <source>
        <dbReference type="ARBA" id="ARBA00023128"/>
    </source>
</evidence>
<protein>
    <submittedName>
        <fullName evidence="9">BCL2/adenovirus E1B 19 kDa protein-interacting protein</fullName>
    </submittedName>
</protein>
<evidence type="ECO:0000256" key="8">
    <source>
        <dbReference type="ARBA" id="ARBA00023136"/>
    </source>
</evidence>
<evidence type="ECO:0000313" key="10">
    <source>
        <dbReference type="Proteomes" id="UP000076858"/>
    </source>
</evidence>
<keyword evidence="10" id="KW-1185">Reference proteome</keyword>
<evidence type="ECO:0000256" key="1">
    <source>
        <dbReference type="ARBA" id="ARBA00004167"/>
    </source>
</evidence>
<dbReference type="GO" id="GO:0042802">
    <property type="term" value="F:identical protein binding"/>
    <property type="evidence" value="ECO:0007669"/>
    <property type="project" value="UniProtKB-ARBA"/>
</dbReference>
<keyword evidence="8" id="KW-0472">Membrane</keyword>
<dbReference type="GO" id="GO:0043065">
    <property type="term" value="P:positive regulation of apoptotic process"/>
    <property type="evidence" value="ECO:0007669"/>
    <property type="project" value="InterPro"/>
</dbReference>
<gene>
    <name evidence="9" type="ORF">APZ42_019518</name>
</gene>
<keyword evidence="7" id="KW-0496">Mitochondrion</keyword>
<evidence type="ECO:0000256" key="5">
    <source>
        <dbReference type="ARBA" id="ARBA00022703"/>
    </source>
</evidence>
<dbReference type="GO" id="GO:0005634">
    <property type="term" value="C:nucleus"/>
    <property type="evidence" value="ECO:0007669"/>
    <property type="project" value="TreeGrafter"/>
</dbReference>
<dbReference type="OrthoDB" id="5857140at2759"/>
<keyword evidence="4" id="KW-0812">Transmembrane</keyword>